<organism evidence="1 2">
    <name type="scientific">Clavelina lepadiformis</name>
    <name type="common">Light-bulb sea squirt</name>
    <name type="synonym">Ascidia lepadiformis</name>
    <dbReference type="NCBI Taxonomy" id="159417"/>
    <lineage>
        <taxon>Eukaryota</taxon>
        <taxon>Metazoa</taxon>
        <taxon>Chordata</taxon>
        <taxon>Tunicata</taxon>
        <taxon>Ascidiacea</taxon>
        <taxon>Aplousobranchia</taxon>
        <taxon>Clavelinidae</taxon>
        <taxon>Clavelina</taxon>
    </lineage>
</organism>
<comment type="caution">
    <text evidence="1">The sequence shown here is derived from an EMBL/GenBank/DDBJ whole genome shotgun (WGS) entry which is preliminary data.</text>
</comment>
<dbReference type="EMBL" id="CAWYQH010000174">
    <property type="protein sequence ID" value="CAK8697998.1"/>
    <property type="molecule type" value="Genomic_DNA"/>
</dbReference>
<proteinExistence type="predicted"/>
<gene>
    <name evidence="1" type="ORF">CVLEPA_LOCUS31470</name>
</gene>
<reference evidence="1 2" key="1">
    <citation type="submission" date="2024-02" db="EMBL/GenBank/DDBJ databases">
        <authorList>
            <person name="Daric V."/>
            <person name="Darras S."/>
        </authorList>
    </citation>
    <scope>NUCLEOTIDE SEQUENCE [LARGE SCALE GENOMIC DNA]</scope>
</reference>
<accession>A0ABP0H3K1</accession>
<dbReference type="PANTHER" id="PTHR45913">
    <property type="entry name" value="EPM2A-INTERACTING PROTEIN 1"/>
    <property type="match status" value="1"/>
</dbReference>
<evidence type="ECO:0000313" key="1">
    <source>
        <dbReference type="EMBL" id="CAK8697998.1"/>
    </source>
</evidence>
<evidence type="ECO:0000313" key="2">
    <source>
        <dbReference type="Proteomes" id="UP001642483"/>
    </source>
</evidence>
<sequence>MTDIAQLMVFVSYYDGTKKEYMQDLLGMTALERRTREEGIYEALKSMKESRNIEMKSIISLTTDRAPAMLGRERGLVGRLLKDNPDLITYHCIIHQAVLCASLGDEYCKVMETIMKLVNFLRSTSALQHPLLQDFLSENNAIYTDLLVHNNIRWLSKGRVLERFWLIRKELSGFLKGRNNVKAVAFSAFLRDDEKMEIVGFLTDMMSHLNDLNVKLQGEKHTIFDLITAIRAFQKKLEIFKHDIQSQLVHFLRLLEQSKGKNDSGTRYVQFVEKLITNFAVRFDYFSLGKQLLLFIENPFLVTDITEFSVEAKDTCKWVDAAKVQLELVNSRRT</sequence>
<protein>
    <submittedName>
        <fullName evidence="1">Uncharacterized protein</fullName>
    </submittedName>
</protein>
<dbReference type="Proteomes" id="UP001642483">
    <property type="component" value="Unassembled WGS sequence"/>
</dbReference>
<name>A0ABP0H3K1_CLALP</name>
<dbReference type="PANTHER" id="PTHR45913:SF21">
    <property type="entry name" value="DUF4371 DOMAIN-CONTAINING PROTEIN"/>
    <property type="match status" value="1"/>
</dbReference>
<keyword evidence="2" id="KW-1185">Reference proteome</keyword>